<keyword evidence="5" id="KW-1185">Reference proteome</keyword>
<proteinExistence type="predicted"/>
<keyword evidence="1" id="KW-0479">Metal-binding</keyword>
<name>A0A9N8S047_9BURK</name>
<keyword evidence="2" id="KW-0408">Iron</keyword>
<dbReference type="AlphaFoldDB" id="A0A9N8S047"/>
<dbReference type="GO" id="GO:0046872">
    <property type="term" value="F:metal ion binding"/>
    <property type="evidence" value="ECO:0007669"/>
    <property type="project" value="UniProtKB-KW"/>
</dbReference>
<protein>
    <recommendedName>
        <fullName evidence="3">Gamma-butyrobetaine hydroxylase-like N-terminal domain-containing protein</fullName>
    </recommendedName>
</protein>
<accession>A0A9N8S047</accession>
<dbReference type="InterPro" id="IPR038492">
    <property type="entry name" value="GBBH-like_N_sf"/>
</dbReference>
<evidence type="ECO:0000256" key="2">
    <source>
        <dbReference type="ARBA" id="ARBA00023004"/>
    </source>
</evidence>
<dbReference type="PANTHER" id="PTHR35303">
    <property type="entry name" value="OS02G0197800 PROTEIN"/>
    <property type="match status" value="1"/>
</dbReference>
<dbReference type="EMBL" id="CAJQZC010000012">
    <property type="protein sequence ID" value="CAG4921208.1"/>
    <property type="molecule type" value="Genomic_DNA"/>
</dbReference>
<reference evidence="4" key="1">
    <citation type="submission" date="2021-04" db="EMBL/GenBank/DDBJ databases">
        <authorList>
            <person name="Vanwijnsberghe S."/>
        </authorList>
    </citation>
    <scope>NUCLEOTIDE SEQUENCE</scope>
    <source>
        <strain evidence="4">LMG 31841</strain>
    </source>
</reference>
<dbReference type="RefSeq" id="WP_267478910.1">
    <property type="nucleotide sequence ID" value="NZ_CAJQZC010000012.1"/>
</dbReference>
<evidence type="ECO:0000259" key="3">
    <source>
        <dbReference type="Pfam" id="PF06155"/>
    </source>
</evidence>
<organism evidence="4 5">
    <name type="scientific">Paraburkholderia saeva</name>
    <dbReference type="NCBI Taxonomy" id="2777537"/>
    <lineage>
        <taxon>Bacteria</taxon>
        <taxon>Pseudomonadati</taxon>
        <taxon>Pseudomonadota</taxon>
        <taxon>Betaproteobacteria</taxon>
        <taxon>Burkholderiales</taxon>
        <taxon>Burkholderiaceae</taxon>
        <taxon>Paraburkholderia</taxon>
    </lineage>
</organism>
<dbReference type="InterPro" id="IPR010376">
    <property type="entry name" value="GBBH-like_N"/>
</dbReference>
<gene>
    <name evidence="4" type="ORF">LMG31841_05064</name>
</gene>
<dbReference type="Pfam" id="PF06155">
    <property type="entry name" value="GBBH-like_N"/>
    <property type="match status" value="1"/>
</dbReference>
<dbReference type="Proteomes" id="UP000789704">
    <property type="component" value="Unassembled WGS sequence"/>
</dbReference>
<comment type="caution">
    <text evidence="4">The sequence shown here is derived from an EMBL/GenBank/DDBJ whole genome shotgun (WGS) entry which is preliminary data.</text>
</comment>
<sequence>MRVPVRVELDSRARTMTLYWPDAVTQCLSHVALRRACPCAACRRVRIGGNKVSAREDVAIVNIRSMAYGVQLVFSDGHEQGIFPWPFLEALDVVSP</sequence>
<feature type="domain" description="Gamma-butyrobetaine hydroxylase-like N-terminal" evidence="3">
    <location>
        <begin position="8"/>
        <end position="88"/>
    </location>
</feature>
<evidence type="ECO:0000313" key="5">
    <source>
        <dbReference type="Proteomes" id="UP000789704"/>
    </source>
</evidence>
<dbReference type="PANTHER" id="PTHR35303:SF8">
    <property type="entry name" value="GAMMA-BUTYROBETAINE HYDROXYLASE-LIKE N-TERMINAL DOMAIN-CONTAINING PROTEIN"/>
    <property type="match status" value="1"/>
</dbReference>
<dbReference type="Gene3D" id="3.30.2020.30">
    <property type="match status" value="1"/>
</dbReference>
<evidence type="ECO:0000256" key="1">
    <source>
        <dbReference type="ARBA" id="ARBA00022723"/>
    </source>
</evidence>
<evidence type="ECO:0000313" key="4">
    <source>
        <dbReference type="EMBL" id="CAG4921208.1"/>
    </source>
</evidence>